<evidence type="ECO:0000259" key="6">
    <source>
        <dbReference type="SMART" id="SM01238"/>
    </source>
</evidence>
<accession>U4L204</accession>
<evidence type="ECO:0000256" key="4">
    <source>
        <dbReference type="ARBA" id="ARBA00035129"/>
    </source>
</evidence>
<feature type="domain" description="Small ribosomal subunit protein mS41 SAM" evidence="6">
    <location>
        <begin position="37"/>
        <end position="93"/>
    </location>
</feature>
<evidence type="ECO:0000313" key="8">
    <source>
        <dbReference type="Proteomes" id="UP000018144"/>
    </source>
</evidence>
<dbReference type="OMA" id="FENKWEN"/>
<dbReference type="PANTHER" id="PTHR28235">
    <property type="entry name" value="PROTEIN FYV4, MITOCHONDRIAL"/>
    <property type="match status" value="1"/>
</dbReference>
<dbReference type="eggNOG" id="ENOG502SCMV">
    <property type="taxonomic scope" value="Eukaryota"/>
</dbReference>
<feature type="region of interest" description="Disordered" evidence="5">
    <location>
        <begin position="102"/>
        <end position="132"/>
    </location>
</feature>
<organism evidence="7 8">
    <name type="scientific">Pyronema omphalodes (strain CBS 100304)</name>
    <name type="common">Pyronema confluens</name>
    <dbReference type="NCBI Taxonomy" id="1076935"/>
    <lineage>
        <taxon>Eukaryota</taxon>
        <taxon>Fungi</taxon>
        <taxon>Dikarya</taxon>
        <taxon>Ascomycota</taxon>
        <taxon>Pezizomycotina</taxon>
        <taxon>Pezizomycetes</taxon>
        <taxon>Pezizales</taxon>
        <taxon>Pyronemataceae</taxon>
        <taxon>Pyronema</taxon>
    </lineage>
</organism>
<evidence type="ECO:0000313" key="7">
    <source>
        <dbReference type="EMBL" id="CCX10165.1"/>
    </source>
</evidence>
<evidence type="ECO:0000256" key="2">
    <source>
        <dbReference type="ARBA" id="ARBA00010492"/>
    </source>
</evidence>
<dbReference type="SMART" id="SM01238">
    <property type="entry name" value="IGR"/>
    <property type="match status" value="1"/>
</dbReference>
<evidence type="ECO:0000256" key="1">
    <source>
        <dbReference type="ARBA" id="ARBA00004173"/>
    </source>
</evidence>
<comment type="similarity">
    <text evidence="2">Belongs to the mitochondrion-specific ribosomal protein mS41 family.</text>
</comment>
<evidence type="ECO:0000256" key="3">
    <source>
        <dbReference type="ARBA" id="ARBA00023128"/>
    </source>
</evidence>
<protein>
    <recommendedName>
        <fullName evidence="4">Small ribosomal subunit protein mS41</fullName>
    </recommendedName>
</protein>
<reference evidence="7 8" key="1">
    <citation type="journal article" date="2013" name="PLoS Genet.">
        <title>The genome and development-dependent transcriptomes of Pyronema confluens: a window into fungal evolution.</title>
        <authorList>
            <person name="Traeger S."/>
            <person name="Altegoer F."/>
            <person name="Freitag M."/>
            <person name="Gabaldon T."/>
            <person name="Kempken F."/>
            <person name="Kumar A."/>
            <person name="Marcet-Houben M."/>
            <person name="Poggeler S."/>
            <person name="Stajich J.E."/>
            <person name="Nowrousian M."/>
        </authorList>
    </citation>
    <scope>NUCLEOTIDE SEQUENCE [LARGE SCALE GENOMIC DNA]</scope>
    <source>
        <strain evidence="8">CBS 100304</strain>
        <tissue evidence="7">Vegetative mycelium</tissue>
    </source>
</reference>
<dbReference type="STRING" id="1076935.U4L204"/>
<dbReference type="Pfam" id="PF09597">
    <property type="entry name" value="SAM_Ribosomal_mS41"/>
    <property type="match status" value="1"/>
</dbReference>
<name>U4L204_PYROM</name>
<dbReference type="InterPro" id="IPR039603">
    <property type="entry name" value="Ribosomal_mS41"/>
</dbReference>
<gene>
    <name evidence="7" type="ORF">PCON_09758</name>
</gene>
<dbReference type="AlphaFoldDB" id="U4L204"/>
<dbReference type="EMBL" id="HF935514">
    <property type="protein sequence ID" value="CCX10165.1"/>
    <property type="molecule type" value="Genomic_DNA"/>
</dbReference>
<keyword evidence="3" id="KW-0496">Mitochondrion</keyword>
<dbReference type="GO" id="GO:0005739">
    <property type="term" value="C:mitochondrion"/>
    <property type="evidence" value="ECO:0007669"/>
    <property type="project" value="UniProtKB-SubCell"/>
</dbReference>
<dbReference type="OrthoDB" id="18595at2759"/>
<proteinExistence type="inferred from homology"/>
<sequence length="132" mass="15205">MFALRRILSGVPRLTRSLHHSLPIPPPPAKTAEVPDVPTFLTKIGRDCQSHAAKIESWEHLFSATSAQLKTLGIEPARTRRYIIRWRETYRLNDGKVQLTEQKRGRKIDGGERRRKEVRAKKMQEARKAAKN</sequence>
<evidence type="ECO:0000256" key="5">
    <source>
        <dbReference type="SAM" id="MobiDB-lite"/>
    </source>
</evidence>
<dbReference type="Proteomes" id="UP000018144">
    <property type="component" value="Unassembled WGS sequence"/>
</dbReference>
<dbReference type="PANTHER" id="PTHR28235:SF1">
    <property type="entry name" value="SMALL RIBOSOMAL SUBUNIT PROTEIN MS41"/>
    <property type="match status" value="1"/>
</dbReference>
<dbReference type="InterPro" id="IPR019083">
    <property type="entry name" value="SAM_Ribosomal_mS41"/>
</dbReference>
<comment type="subcellular location">
    <subcellularLocation>
        <location evidence="1">Mitochondrion</location>
    </subcellularLocation>
</comment>
<keyword evidence="8" id="KW-1185">Reference proteome</keyword>